<dbReference type="Pfam" id="PF18962">
    <property type="entry name" value="Por_Secre_tail"/>
    <property type="match status" value="1"/>
</dbReference>
<evidence type="ECO:0000259" key="1">
    <source>
        <dbReference type="Pfam" id="PF18962"/>
    </source>
</evidence>
<feature type="non-terminal residue" evidence="2">
    <location>
        <position position="1"/>
    </location>
</feature>
<keyword evidence="3" id="KW-1185">Reference proteome</keyword>
<dbReference type="AlphaFoldDB" id="A0A937JX49"/>
<feature type="domain" description="Secretion system C-terminal sorting" evidence="1">
    <location>
        <begin position="52"/>
        <end position="119"/>
    </location>
</feature>
<dbReference type="RefSeq" id="WP_202242366.1">
    <property type="nucleotide sequence ID" value="NZ_JAESIY010000001.1"/>
</dbReference>
<dbReference type="InterPro" id="IPR026444">
    <property type="entry name" value="Secre_tail"/>
</dbReference>
<gene>
    <name evidence="2" type="ORF">JL102_03345</name>
</gene>
<accession>A0A937JX49</accession>
<protein>
    <submittedName>
        <fullName evidence="2">T9SS type A sorting domain-containing protein</fullName>
    </submittedName>
</protein>
<evidence type="ECO:0000313" key="3">
    <source>
        <dbReference type="Proteomes" id="UP000659388"/>
    </source>
</evidence>
<dbReference type="Proteomes" id="UP000659388">
    <property type="component" value="Unassembled WGS sequence"/>
</dbReference>
<proteinExistence type="predicted"/>
<dbReference type="NCBIfam" id="TIGR04183">
    <property type="entry name" value="Por_Secre_tail"/>
    <property type="match status" value="1"/>
</dbReference>
<name>A0A937JX49_9BACT</name>
<dbReference type="EMBL" id="JAESIY010000001">
    <property type="protein sequence ID" value="MBL3655148.1"/>
    <property type="molecule type" value="Genomic_DNA"/>
</dbReference>
<organism evidence="2 3">
    <name type="scientific">Fulvivirga sediminis</name>
    <dbReference type="NCBI Taxonomy" id="2803949"/>
    <lineage>
        <taxon>Bacteria</taxon>
        <taxon>Pseudomonadati</taxon>
        <taxon>Bacteroidota</taxon>
        <taxon>Cytophagia</taxon>
        <taxon>Cytophagales</taxon>
        <taxon>Fulvivirgaceae</taxon>
        <taxon>Fulvivirga</taxon>
    </lineage>
</organism>
<sequence>EDPSIQEQNALLAPGNYTVSVADSQGCSTTVENIDVPSITSTQNPVMAGLKVYPNPAQNHIWIKSEQDKTLDINLISSTGQVIKAYHLQLKANLPHLLNISELGPGVYVMKILDRENTHAIRVIKSL</sequence>
<reference evidence="2" key="1">
    <citation type="submission" date="2021-01" db="EMBL/GenBank/DDBJ databases">
        <title>Fulvivirga kasyanovii gen. nov., sp nov., a novel member of the phylum Bacteroidetes isolated from seawater in a mussel farm.</title>
        <authorList>
            <person name="Zhao L.-H."/>
            <person name="Wang Z.-J."/>
        </authorList>
    </citation>
    <scope>NUCLEOTIDE SEQUENCE</scope>
    <source>
        <strain evidence="2">2943</strain>
    </source>
</reference>
<comment type="caution">
    <text evidence="2">The sequence shown here is derived from an EMBL/GenBank/DDBJ whole genome shotgun (WGS) entry which is preliminary data.</text>
</comment>
<evidence type="ECO:0000313" key="2">
    <source>
        <dbReference type="EMBL" id="MBL3655148.1"/>
    </source>
</evidence>